<dbReference type="InterPro" id="IPR002502">
    <property type="entry name" value="Amidase_domain"/>
</dbReference>
<keyword evidence="8 14" id="KW-0378">Hydrolase</keyword>
<evidence type="ECO:0000256" key="7">
    <source>
        <dbReference type="ARBA" id="ARBA00022723"/>
    </source>
</evidence>
<dbReference type="Proteomes" id="UP001336314">
    <property type="component" value="Unassembled WGS sequence"/>
</dbReference>
<dbReference type="NCBIfam" id="NF008758">
    <property type="entry name" value="PRK11789.1"/>
    <property type="match status" value="1"/>
</dbReference>
<dbReference type="EC" id="3.5.1.28" evidence="5"/>
<reference evidence="14 15" key="1">
    <citation type="submission" date="2023-07" db="EMBL/GenBank/DDBJ databases">
        <title>Alkalimonas sp., MEB108 novel, alkaliphilic bacterium isolated from Lonar Lake, India.</title>
        <authorList>
            <person name="Joshi A."/>
            <person name="Thite S."/>
        </authorList>
    </citation>
    <scope>NUCLEOTIDE SEQUENCE [LARGE SCALE GENOMIC DNA]</scope>
    <source>
        <strain evidence="14 15">MEB108</strain>
    </source>
</reference>
<organism evidence="14 15">
    <name type="scientific">Alkalimonas cellulosilytica</name>
    <dbReference type="NCBI Taxonomy" id="3058395"/>
    <lineage>
        <taxon>Bacteria</taxon>
        <taxon>Pseudomonadati</taxon>
        <taxon>Pseudomonadota</taxon>
        <taxon>Gammaproteobacteria</taxon>
        <taxon>Alkalimonas</taxon>
    </lineage>
</organism>
<dbReference type="PANTHER" id="PTHR30417:SF4">
    <property type="entry name" value="1,6-ANHYDRO-N-ACETYLMURAMYL-L-ALANINE AMIDASE AMPD"/>
    <property type="match status" value="1"/>
</dbReference>
<dbReference type="Pfam" id="PF01510">
    <property type="entry name" value="Amidase_2"/>
    <property type="match status" value="1"/>
</dbReference>
<dbReference type="Gene3D" id="3.40.80.10">
    <property type="entry name" value="Peptidoglycan recognition protein-like"/>
    <property type="match status" value="1"/>
</dbReference>
<dbReference type="GO" id="GO:0008745">
    <property type="term" value="F:N-acetylmuramoyl-L-alanine amidase activity"/>
    <property type="evidence" value="ECO:0007669"/>
    <property type="project" value="UniProtKB-EC"/>
</dbReference>
<keyword evidence="10" id="KW-0961">Cell wall biogenesis/degradation</keyword>
<keyword evidence="15" id="KW-1185">Reference proteome</keyword>
<gene>
    <name evidence="14" type="primary">ampD</name>
    <name evidence="14" type="ORF">QWY20_05500</name>
</gene>
<dbReference type="SMART" id="SM00644">
    <property type="entry name" value="Ami_2"/>
    <property type="match status" value="1"/>
</dbReference>
<protein>
    <recommendedName>
        <fullName evidence="11">1,6-anhydro-N-acetylmuramyl-L-alanine amidase AmpD</fullName>
        <ecNumber evidence="5">3.5.1.28</ecNumber>
    </recommendedName>
    <alternativeName>
        <fullName evidence="12">N-acetylmuramoyl-L-alanine amidase</fullName>
    </alternativeName>
</protein>
<evidence type="ECO:0000256" key="12">
    <source>
        <dbReference type="ARBA" id="ARBA00042615"/>
    </source>
</evidence>
<dbReference type="EMBL" id="JAUHLI010000004">
    <property type="protein sequence ID" value="MEE2000900.1"/>
    <property type="molecule type" value="Genomic_DNA"/>
</dbReference>
<dbReference type="CDD" id="cd06583">
    <property type="entry name" value="PGRP"/>
    <property type="match status" value="1"/>
</dbReference>
<name>A0ABU7J3N8_9GAMM</name>
<evidence type="ECO:0000256" key="10">
    <source>
        <dbReference type="ARBA" id="ARBA00023316"/>
    </source>
</evidence>
<evidence type="ECO:0000256" key="1">
    <source>
        <dbReference type="ARBA" id="ARBA00001561"/>
    </source>
</evidence>
<comment type="caution">
    <text evidence="14">The sequence shown here is derived from an EMBL/GenBank/DDBJ whole genome shotgun (WGS) entry which is preliminary data.</text>
</comment>
<evidence type="ECO:0000256" key="6">
    <source>
        <dbReference type="ARBA" id="ARBA00022490"/>
    </source>
</evidence>
<evidence type="ECO:0000313" key="15">
    <source>
        <dbReference type="Proteomes" id="UP001336314"/>
    </source>
</evidence>
<feature type="domain" description="N-acetylmuramoyl-L-alanine amidase" evidence="13">
    <location>
        <begin position="12"/>
        <end position="168"/>
    </location>
</feature>
<comment type="subcellular location">
    <subcellularLocation>
        <location evidence="3">Cytoplasm</location>
    </subcellularLocation>
</comment>
<evidence type="ECO:0000256" key="11">
    <source>
        <dbReference type="ARBA" id="ARBA00039257"/>
    </source>
</evidence>
<evidence type="ECO:0000256" key="8">
    <source>
        <dbReference type="ARBA" id="ARBA00022801"/>
    </source>
</evidence>
<evidence type="ECO:0000313" key="14">
    <source>
        <dbReference type="EMBL" id="MEE2000900.1"/>
    </source>
</evidence>
<evidence type="ECO:0000256" key="4">
    <source>
        <dbReference type="ARBA" id="ARBA00007553"/>
    </source>
</evidence>
<evidence type="ECO:0000256" key="5">
    <source>
        <dbReference type="ARBA" id="ARBA00011901"/>
    </source>
</evidence>
<dbReference type="InterPro" id="IPR051206">
    <property type="entry name" value="NAMLAA_amidase_2"/>
</dbReference>
<dbReference type="PANTHER" id="PTHR30417">
    <property type="entry name" value="N-ACETYLMURAMOYL-L-ALANINE AMIDASE AMID"/>
    <property type="match status" value="1"/>
</dbReference>
<evidence type="ECO:0000256" key="3">
    <source>
        <dbReference type="ARBA" id="ARBA00004496"/>
    </source>
</evidence>
<comment type="cofactor">
    <cofactor evidence="2">
        <name>Zn(2+)</name>
        <dbReference type="ChEBI" id="CHEBI:29105"/>
    </cofactor>
</comment>
<sequence>MLPSPVHCVRKSPHCDQRPDGESISLLVVHNISLPPGQFVPAEAQQRHIDDFFLGQLDVSAHPFFAEIAHLRVSAHCVIWRDGQIWQYVPFDKRAWHAGVSCFDGREQCNDFSIGIELEGTDDLPYTDAQYQSLTRLTRWLMQQYPAITPERITGHQQIAPTRKTDPGPAFDWQRYRMALQESTL</sequence>
<proteinExistence type="inferred from homology"/>
<dbReference type="InterPro" id="IPR036505">
    <property type="entry name" value="Amidase/PGRP_sf"/>
</dbReference>
<keyword evidence="6" id="KW-0963">Cytoplasm</keyword>
<keyword evidence="9" id="KW-0862">Zinc</keyword>
<dbReference type="SUPFAM" id="SSF55846">
    <property type="entry name" value="N-acetylmuramoyl-L-alanine amidase-like"/>
    <property type="match status" value="1"/>
</dbReference>
<evidence type="ECO:0000256" key="9">
    <source>
        <dbReference type="ARBA" id="ARBA00022833"/>
    </source>
</evidence>
<evidence type="ECO:0000259" key="13">
    <source>
        <dbReference type="SMART" id="SM00644"/>
    </source>
</evidence>
<accession>A0ABU7J3N8</accession>
<dbReference type="RefSeq" id="WP_330128030.1">
    <property type="nucleotide sequence ID" value="NZ_JAUHLI010000004.1"/>
</dbReference>
<evidence type="ECO:0000256" key="2">
    <source>
        <dbReference type="ARBA" id="ARBA00001947"/>
    </source>
</evidence>
<comment type="catalytic activity">
    <reaction evidence="1">
        <text>Hydrolyzes the link between N-acetylmuramoyl residues and L-amino acid residues in certain cell-wall glycopeptides.</text>
        <dbReference type="EC" id="3.5.1.28"/>
    </reaction>
</comment>
<comment type="similarity">
    <text evidence="4">Belongs to the N-acetylmuramoyl-L-alanine amidase 2 family.</text>
</comment>
<keyword evidence="7" id="KW-0479">Metal-binding</keyword>